<sequence length="163" mass="18581">MTVGQYSVKTFLMDKMMSQMQRGLVDFGDVYDIRLENVSGRLNRHVHRTNNLKHAIQVSPHNERLMRGYEIHSNHQYGRRELRVGYSYLLRVVSQMTARSAILTAGVCEVDYQITANAAVPGPVHYVDVMSRCFHQNSCSVKLVCGIRKLERLPITLVSASNE</sequence>
<dbReference type="Proteomes" id="UP000008909">
    <property type="component" value="Unassembled WGS sequence"/>
</dbReference>
<gene>
    <name evidence="1" type="ORF">CLF_103039</name>
</gene>
<evidence type="ECO:0000313" key="1">
    <source>
        <dbReference type="EMBL" id="GAA49420.1"/>
    </source>
</evidence>
<evidence type="ECO:0000313" key="2">
    <source>
        <dbReference type="Proteomes" id="UP000008909"/>
    </source>
</evidence>
<reference evidence="1" key="1">
    <citation type="journal article" date="2011" name="Genome Biol.">
        <title>The draft genome of the carcinogenic human liver fluke Clonorchis sinensis.</title>
        <authorList>
            <person name="Wang X."/>
            <person name="Chen W."/>
            <person name="Huang Y."/>
            <person name="Sun J."/>
            <person name="Men J."/>
            <person name="Liu H."/>
            <person name="Luo F."/>
            <person name="Guo L."/>
            <person name="Lv X."/>
            <person name="Deng C."/>
            <person name="Zhou C."/>
            <person name="Fan Y."/>
            <person name="Li X."/>
            <person name="Huang L."/>
            <person name="Hu Y."/>
            <person name="Liang C."/>
            <person name="Hu X."/>
            <person name="Xu J."/>
            <person name="Yu X."/>
        </authorList>
    </citation>
    <scope>NUCLEOTIDE SEQUENCE [LARGE SCALE GENOMIC DNA]</scope>
    <source>
        <strain evidence="1">Henan</strain>
    </source>
</reference>
<dbReference type="EMBL" id="DF142957">
    <property type="protein sequence ID" value="GAA49420.1"/>
    <property type="molecule type" value="Genomic_DNA"/>
</dbReference>
<proteinExistence type="predicted"/>
<reference key="2">
    <citation type="submission" date="2011-10" db="EMBL/GenBank/DDBJ databases">
        <title>The genome and transcriptome sequence of Clonorchis sinensis provide insights into the carcinogenic liver fluke.</title>
        <authorList>
            <person name="Wang X."/>
            <person name="Huang Y."/>
            <person name="Chen W."/>
            <person name="Liu H."/>
            <person name="Guo L."/>
            <person name="Chen Y."/>
            <person name="Luo F."/>
            <person name="Zhou W."/>
            <person name="Sun J."/>
            <person name="Mao Q."/>
            <person name="Liang P."/>
            <person name="Zhou C."/>
            <person name="Tian Y."/>
            <person name="Men J."/>
            <person name="Lv X."/>
            <person name="Huang L."/>
            <person name="Zhou J."/>
            <person name="Hu Y."/>
            <person name="Li R."/>
            <person name="Zhang F."/>
            <person name="Lei H."/>
            <person name="Li X."/>
            <person name="Hu X."/>
            <person name="Liang C."/>
            <person name="Xu J."/>
            <person name="Wu Z."/>
            <person name="Yu X."/>
        </authorList>
    </citation>
    <scope>NUCLEOTIDE SEQUENCE</scope>
    <source>
        <strain>Henan</strain>
    </source>
</reference>
<name>G7Y8Y5_CLOSI</name>
<dbReference type="AlphaFoldDB" id="G7Y8Y5"/>
<keyword evidence="2" id="KW-1185">Reference proteome</keyword>
<accession>G7Y8Y5</accession>
<organism evidence="1 2">
    <name type="scientific">Clonorchis sinensis</name>
    <name type="common">Chinese liver fluke</name>
    <dbReference type="NCBI Taxonomy" id="79923"/>
    <lineage>
        <taxon>Eukaryota</taxon>
        <taxon>Metazoa</taxon>
        <taxon>Spiralia</taxon>
        <taxon>Lophotrochozoa</taxon>
        <taxon>Platyhelminthes</taxon>
        <taxon>Trematoda</taxon>
        <taxon>Digenea</taxon>
        <taxon>Opisthorchiida</taxon>
        <taxon>Opisthorchiata</taxon>
        <taxon>Opisthorchiidae</taxon>
        <taxon>Clonorchis</taxon>
    </lineage>
</organism>
<protein>
    <submittedName>
        <fullName evidence="1">Uncharacterized protein</fullName>
    </submittedName>
</protein>